<dbReference type="PANTHER" id="PTHR43752:SF2">
    <property type="entry name" value="BNR_ASP-BOX REPEAT FAMILY PROTEIN"/>
    <property type="match status" value="1"/>
</dbReference>
<dbReference type="Pfam" id="PF13088">
    <property type="entry name" value="BNR_2"/>
    <property type="match status" value="2"/>
</dbReference>
<accession>A0A1G6Y183</accession>
<gene>
    <name evidence="2" type="ORF">SAMN04487894_114100</name>
</gene>
<dbReference type="AlphaFoldDB" id="A0A1G6Y183"/>
<dbReference type="SUPFAM" id="SSF50939">
    <property type="entry name" value="Sialidases"/>
    <property type="match status" value="1"/>
</dbReference>
<reference evidence="3" key="1">
    <citation type="submission" date="2016-10" db="EMBL/GenBank/DDBJ databases">
        <authorList>
            <person name="Varghese N."/>
            <person name="Submissions S."/>
        </authorList>
    </citation>
    <scope>NUCLEOTIDE SEQUENCE [LARGE SCALE GENOMIC DNA]</scope>
    <source>
        <strain evidence="3">DSM 25811 / CCM 8410 / LMG 26954 / E90</strain>
    </source>
</reference>
<feature type="domain" description="Sialidase" evidence="1">
    <location>
        <begin position="57"/>
        <end position="202"/>
    </location>
</feature>
<dbReference type="InterPro" id="IPR011040">
    <property type="entry name" value="Sialidase"/>
</dbReference>
<keyword evidence="3" id="KW-1185">Reference proteome</keyword>
<dbReference type="PANTHER" id="PTHR43752">
    <property type="entry name" value="BNR/ASP-BOX REPEAT FAMILY PROTEIN"/>
    <property type="match status" value="1"/>
</dbReference>
<dbReference type="RefSeq" id="WP_218127796.1">
    <property type="nucleotide sequence ID" value="NZ_FMZO01000014.1"/>
</dbReference>
<evidence type="ECO:0000259" key="1">
    <source>
        <dbReference type="Pfam" id="PF13088"/>
    </source>
</evidence>
<dbReference type="Gene3D" id="2.120.10.10">
    <property type="match status" value="1"/>
</dbReference>
<dbReference type="InterPro" id="IPR036278">
    <property type="entry name" value="Sialidase_sf"/>
</dbReference>
<organism evidence="2 3">
    <name type="scientific">Niabella drilacis (strain DSM 25811 / CCM 8410 / CCUG 62505 / LMG 26954 / E90)</name>
    <dbReference type="NCBI Taxonomy" id="1285928"/>
    <lineage>
        <taxon>Bacteria</taxon>
        <taxon>Pseudomonadati</taxon>
        <taxon>Bacteroidota</taxon>
        <taxon>Chitinophagia</taxon>
        <taxon>Chitinophagales</taxon>
        <taxon>Chitinophagaceae</taxon>
        <taxon>Niabella</taxon>
    </lineage>
</organism>
<dbReference type="EMBL" id="FMZO01000014">
    <property type="protein sequence ID" value="SDD84169.1"/>
    <property type="molecule type" value="Genomic_DNA"/>
</dbReference>
<feature type="domain" description="Sialidase" evidence="1">
    <location>
        <begin position="209"/>
        <end position="375"/>
    </location>
</feature>
<protein>
    <submittedName>
        <fullName evidence="2">Predicted neuraminidase (Sialidase)</fullName>
    </submittedName>
</protein>
<name>A0A1G6Y183_NIADE</name>
<evidence type="ECO:0000313" key="3">
    <source>
        <dbReference type="Proteomes" id="UP000198757"/>
    </source>
</evidence>
<evidence type="ECO:0000313" key="2">
    <source>
        <dbReference type="EMBL" id="SDD84169.1"/>
    </source>
</evidence>
<proteinExistence type="predicted"/>
<dbReference type="CDD" id="cd15482">
    <property type="entry name" value="Sialidase_non-viral"/>
    <property type="match status" value="1"/>
</dbReference>
<sequence length="402" mass="44381">MDTMFQKAALIALLLVIFPAGTGAQTGNSKYIAKSMLIFPEQPEHVHGSSLALLPNGDVLAAWFQGSGERNADDVRIMGARLKKNARQWSAPFLMADTYNLPDCNPVLFLNRRNKLFLVWIAVNANRWENAILRYRTSENYNTDGPPVWNWQDNILLKPGDAFANEVETKLKQLPPTHHGWAAYAPQYDAMILQASKDPGKRSMGWMTRIAPLILEDGTLLLPLYSDGFNFSLTAISKDDGSSWTPGLPIVGRGNIQPAFIQKKDGTLVAFMRDNGDAPARVKISESADRGISWSPAMPTSIPNTASVAVSKLKDGKWAFVGNDIDDGRYRIRLYISADEGRSWKWSEPLEEVPKDQGSFSYPAVLTAPDGLLHISYSYKLSAGKGAAIKYVVVDPQKIIAP</sequence>
<dbReference type="STRING" id="1285928.SAMN04487894_114100"/>
<dbReference type="Proteomes" id="UP000198757">
    <property type="component" value="Unassembled WGS sequence"/>
</dbReference>